<dbReference type="PANTHER" id="PTHR38248">
    <property type="entry name" value="FUNK1 6"/>
    <property type="match status" value="1"/>
</dbReference>
<dbReference type="PANTHER" id="PTHR38248:SF2">
    <property type="entry name" value="FUNK1 11"/>
    <property type="match status" value="1"/>
</dbReference>
<dbReference type="GO" id="GO:0005524">
    <property type="term" value="F:ATP binding"/>
    <property type="evidence" value="ECO:0007669"/>
    <property type="project" value="InterPro"/>
</dbReference>
<feature type="non-terminal residue" evidence="2">
    <location>
        <position position="91"/>
    </location>
</feature>
<dbReference type="Pfam" id="PF17667">
    <property type="entry name" value="Pkinase_fungal"/>
    <property type="match status" value="1"/>
</dbReference>
<dbReference type="OrthoDB" id="5569250at2759"/>
<feature type="non-terminal residue" evidence="2">
    <location>
        <position position="1"/>
    </location>
</feature>
<dbReference type="Gene3D" id="1.10.510.10">
    <property type="entry name" value="Transferase(Phosphotransferase) domain 1"/>
    <property type="match status" value="1"/>
</dbReference>
<gene>
    <name evidence="2" type="ORF">FA15DRAFT_548134</name>
</gene>
<proteinExistence type="predicted"/>
<dbReference type="Proteomes" id="UP000307440">
    <property type="component" value="Unassembled WGS sequence"/>
</dbReference>
<dbReference type="STRING" id="230819.A0A5C3KNF1"/>
<dbReference type="InterPro" id="IPR011009">
    <property type="entry name" value="Kinase-like_dom_sf"/>
</dbReference>
<dbReference type="InterPro" id="IPR040976">
    <property type="entry name" value="Pkinase_fungal"/>
</dbReference>
<protein>
    <recommendedName>
        <fullName evidence="1">Protein kinase domain-containing protein</fullName>
    </recommendedName>
</protein>
<dbReference type="SUPFAM" id="SSF56112">
    <property type="entry name" value="Protein kinase-like (PK-like)"/>
    <property type="match status" value="1"/>
</dbReference>
<sequence length="91" mass="10451">HHAAWQTGQVLHRDLSENNLMVNRMEDGTSKGVLNDWDMATRIDSNTQDPGSSPQSRTGTLPFMACELLLNKPPPHFYRHDLESFVYILLW</sequence>
<dbReference type="EMBL" id="ML210259">
    <property type="protein sequence ID" value="TFK21746.1"/>
    <property type="molecule type" value="Genomic_DNA"/>
</dbReference>
<name>A0A5C3KNF1_COPMA</name>
<dbReference type="InterPro" id="IPR000719">
    <property type="entry name" value="Prot_kinase_dom"/>
</dbReference>
<accession>A0A5C3KNF1</accession>
<evidence type="ECO:0000313" key="3">
    <source>
        <dbReference type="Proteomes" id="UP000307440"/>
    </source>
</evidence>
<reference evidence="2 3" key="1">
    <citation type="journal article" date="2019" name="Nat. Ecol. Evol.">
        <title>Megaphylogeny resolves global patterns of mushroom evolution.</title>
        <authorList>
            <person name="Varga T."/>
            <person name="Krizsan K."/>
            <person name="Foldi C."/>
            <person name="Dima B."/>
            <person name="Sanchez-Garcia M."/>
            <person name="Sanchez-Ramirez S."/>
            <person name="Szollosi G.J."/>
            <person name="Szarkandi J.G."/>
            <person name="Papp V."/>
            <person name="Albert L."/>
            <person name="Andreopoulos W."/>
            <person name="Angelini C."/>
            <person name="Antonin V."/>
            <person name="Barry K.W."/>
            <person name="Bougher N.L."/>
            <person name="Buchanan P."/>
            <person name="Buyck B."/>
            <person name="Bense V."/>
            <person name="Catcheside P."/>
            <person name="Chovatia M."/>
            <person name="Cooper J."/>
            <person name="Damon W."/>
            <person name="Desjardin D."/>
            <person name="Finy P."/>
            <person name="Geml J."/>
            <person name="Haridas S."/>
            <person name="Hughes K."/>
            <person name="Justo A."/>
            <person name="Karasinski D."/>
            <person name="Kautmanova I."/>
            <person name="Kiss B."/>
            <person name="Kocsube S."/>
            <person name="Kotiranta H."/>
            <person name="LaButti K.M."/>
            <person name="Lechner B.E."/>
            <person name="Liimatainen K."/>
            <person name="Lipzen A."/>
            <person name="Lukacs Z."/>
            <person name="Mihaltcheva S."/>
            <person name="Morgado L.N."/>
            <person name="Niskanen T."/>
            <person name="Noordeloos M.E."/>
            <person name="Ohm R.A."/>
            <person name="Ortiz-Santana B."/>
            <person name="Ovrebo C."/>
            <person name="Racz N."/>
            <person name="Riley R."/>
            <person name="Savchenko A."/>
            <person name="Shiryaev A."/>
            <person name="Soop K."/>
            <person name="Spirin V."/>
            <person name="Szebenyi C."/>
            <person name="Tomsovsky M."/>
            <person name="Tulloss R.E."/>
            <person name="Uehling J."/>
            <person name="Grigoriev I.V."/>
            <person name="Vagvolgyi C."/>
            <person name="Papp T."/>
            <person name="Martin F.M."/>
            <person name="Miettinen O."/>
            <person name="Hibbett D.S."/>
            <person name="Nagy L.G."/>
        </authorList>
    </citation>
    <scope>NUCLEOTIDE SEQUENCE [LARGE SCALE GENOMIC DNA]</scope>
    <source>
        <strain evidence="2 3">CBS 121175</strain>
    </source>
</reference>
<keyword evidence="3" id="KW-1185">Reference proteome</keyword>
<evidence type="ECO:0000313" key="2">
    <source>
        <dbReference type="EMBL" id="TFK21746.1"/>
    </source>
</evidence>
<organism evidence="2 3">
    <name type="scientific">Coprinopsis marcescibilis</name>
    <name type="common">Agaric fungus</name>
    <name type="synonym">Psathyrella marcescibilis</name>
    <dbReference type="NCBI Taxonomy" id="230819"/>
    <lineage>
        <taxon>Eukaryota</taxon>
        <taxon>Fungi</taxon>
        <taxon>Dikarya</taxon>
        <taxon>Basidiomycota</taxon>
        <taxon>Agaricomycotina</taxon>
        <taxon>Agaricomycetes</taxon>
        <taxon>Agaricomycetidae</taxon>
        <taxon>Agaricales</taxon>
        <taxon>Agaricineae</taxon>
        <taxon>Psathyrellaceae</taxon>
        <taxon>Coprinopsis</taxon>
    </lineage>
</organism>
<feature type="domain" description="Protein kinase" evidence="1">
    <location>
        <begin position="1"/>
        <end position="91"/>
    </location>
</feature>
<dbReference type="PROSITE" id="PS50011">
    <property type="entry name" value="PROTEIN_KINASE_DOM"/>
    <property type="match status" value="1"/>
</dbReference>
<dbReference type="AlphaFoldDB" id="A0A5C3KNF1"/>
<evidence type="ECO:0000259" key="1">
    <source>
        <dbReference type="PROSITE" id="PS50011"/>
    </source>
</evidence>
<dbReference type="GO" id="GO:0004672">
    <property type="term" value="F:protein kinase activity"/>
    <property type="evidence" value="ECO:0007669"/>
    <property type="project" value="InterPro"/>
</dbReference>